<name>A0A2H1K372_BREAU</name>
<evidence type="ECO:0000313" key="2">
    <source>
        <dbReference type="Proteomes" id="UP000234525"/>
    </source>
</evidence>
<dbReference type="Proteomes" id="UP000234525">
    <property type="component" value="Unassembled WGS sequence"/>
</dbReference>
<proteinExistence type="predicted"/>
<comment type="caution">
    <text evidence="1">The sequence shown here is derived from an EMBL/GenBank/DDBJ whole genome shotgun (WGS) entry which is preliminary data.</text>
</comment>
<dbReference type="RefSeq" id="WP_101584343.1">
    <property type="nucleotide sequence ID" value="NZ_BJME01000012.1"/>
</dbReference>
<sequence length="68" mass="7718">MNFKHLAGRNRYTPLDDLSFGDVLEALREATVSVCEVEDQERVQRLLERLSSAVDLVVVEKNEGDQRG</sequence>
<accession>A0A2H1K372</accession>
<dbReference type="AlphaFoldDB" id="A0A2H1K372"/>
<gene>
    <name evidence="1" type="ORF">BAUR9175_03081</name>
</gene>
<reference evidence="1" key="1">
    <citation type="submission" date="2017-03" db="EMBL/GenBank/DDBJ databases">
        <authorList>
            <person name="Monnet C."/>
        </authorList>
    </citation>
    <scope>NUCLEOTIDE SEQUENCE [LARGE SCALE GENOMIC DNA]</scope>
    <source>
        <strain evidence="1">ATCC 9175</strain>
    </source>
</reference>
<keyword evidence="2" id="KW-1185">Reference proteome</keyword>
<evidence type="ECO:0000313" key="1">
    <source>
        <dbReference type="EMBL" id="SMX94205.1"/>
    </source>
</evidence>
<dbReference type="EMBL" id="FXZB01000023">
    <property type="protein sequence ID" value="SMX94205.1"/>
    <property type="molecule type" value="Genomic_DNA"/>
</dbReference>
<protein>
    <submittedName>
        <fullName evidence="1">Uncharacterized protein</fullName>
    </submittedName>
</protein>
<organism evidence="1 2">
    <name type="scientific">Brevibacterium aurantiacum</name>
    <dbReference type="NCBI Taxonomy" id="273384"/>
    <lineage>
        <taxon>Bacteria</taxon>
        <taxon>Bacillati</taxon>
        <taxon>Actinomycetota</taxon>
        <taxon>Actinomycetes</taxon>
        <taxon>Micrococcales</taxon>
        <taxon>Brevibacteriaceae</taxon>
        <taxon>Brevibacterium</taxon>
    </lineage>
</organism>